<feature type="compositionally biased region" description="Basic and acidic residues" evidence="1">
    <location>
        <begin position="1"/>
        <end position="13"/>
    </location>
</feature>
<comment type="caution">
    <text evidence="2">The sequence shown here is derived from an EMBL/GenBank/DDBJ whole genome shotgun (WGS) entry which is preliminary data.</text>
</comment>
<gene>
    <name evidence="2" type="ORF">HMPREF9440_00911</name>
</gene>
<feature type="region of interest" description="Disordered" evidence="1">
    <location>
        <begin position="1"/>
        <end position="38"/>
    </location>
</feature>
<organism evidence="2 3">
    <name type="scientific">Sutterella parvirubra YIT 11816</name>
    <dbReference type="NCBI Taxonomy" id="762967"/>
    <lineage>
        <taxon>Bacteria</taxon>
        <taxon>Pseudomonadati</taxon>
        <taxon>Pseudomonadota</taxon>
        <taxon>Betaproteobacteria</taxon>
        <taxon>Burkholderiales</taxon>
        <taxon>Sutterellaceae</taxon>
        <taxon>Sutterella</taxon>
    </lineage>
</organism>
<proteinExistence type="predicted"/>
<dbReference type="Proteomes" id="UP000004956">
    <property type="component" value="Unassembled WGS sequence"/>
</dbReference>
<dbReference type="EMBL" id="AFBQ01000124">
    <property type="protein sequence ID" value="EHY31703.1"/>
    <property type="molecule type" value="Genomic_DNA"/>
</dbReference>
<dbReference type="HOGENOM" id="CLU_1204288_0_0_4"/>
<dbReference type="AlphaFoldDB" id="H3KDV0"/>
<reference evidence="2 3" key="1">
    <citation type="submission" date="2011-11" db="EMBL/GenBank/DDBJ databases">
        <authorList>
            <person name="Weinstock G."/>
            <person name="Sodergren E."/>
            <person name="Clifton S."/>
            <person name="Fulton L."/>
            <person name="Fulton B."/>
            <person name="Courtney L."/>
            <person name="Fronick C."/>
            <person name="Harrison M."/>
            <person name="Strong C."/>
            <person name="Farmer C."/>
            <person name="Delahaunty K."/>
            <person name="Markovic C."/>
            <person name="Hall O."/>
            <person name="Minx P."/>
            <person name="Tomlinson C."/>
            <person name="Mitreva M."/>
            <person name="Hou S."/>
            <person name="Chen J."/>
            <person name="Wollam A."/>
            <person name="Pepin K.H."/>
            <person name="Johnson M."/>
            <person name="Bhonagiri V."/>
            <person name="Zhang X."/>
            <person name="Suruliraj S."/>
            <person name="Warren W."/>
            <person name="Chinwalla A."/>
            <person name="Mardis E.R."/>
            <person name="Wilson R.K."/>
        </authorList>
    </citation>
    <scope>NUCLEOTIDE SEQUENCE [LARGE SCALE GENOMIC DNA]</scope>
    <source>
        <strain evidence="2 3">YIT 11816</strain>
    </source>
</reference>
<name>H3KDV0_9BURK</name>
<sequence>MSADKCPKPEEKNVYGTNADGTPYTPKPRGLGPQKKRSAPNLYSLERGISSAELMAGYVLDTYRDADMTLVGLWDRLPEKPTAEWFDKLVAEGSPEEKYVARDAVFSDPDCAERVWKLVSDPMPWVSRTYGDRTRELIGIAWEMHERAGKFTPDDLEKSDEELILARLGMTPPEKKAHVWELFTGDVDDHQYRWMLAVTALNLMRSCVKWIDWWAWEPVTSREVPCRRKD</sequence>
<keyword evidence="3" id="KW-1185">Reference proteome</keyword>
<dbReference type="RefSeq" id="WP_008541652.1">
    <property type="nucleotide sequence ID" value="NZ_JH604931.1"/>
</dbReference>
<evidence type="ECO:0000313" key="3">
    <source>
        <dbReference type="Proteomes" id="UP000004956"/>
    </source>
</evidence>
<evidence type="ECO:0000313" key="2">
    <source>
        <dbReference type="EMBL" id="EHY31703.1"/>
    </source>
</evidence>
<evidence type="ECO:0000256" key="1">
    <source>
        <dbReference type="SAM" id="MobiDB-lite"/>
    </source>
</evidence>
<accession>H3KDV0</accession>
<dbReference type="PATRIC" id="fig|762967.3.peg.726"/>
<protein>
    <submittedName>
        <fullName evidence="2">Uncharacterized protein</fullName>
    </submittedName>
</protein>